<name>W1PWG3_AMBTC</name>
<evidence type="ECO:0000256" key="1">
    <source>
        <dbReference type="ARBA" id="ARBA00010343"/>
    </source>
</evidence>
<dbReference type="Gene3D" id="1.10.20.10">
    <property type="entry name" value="Histone, subunit A"/>
    <property type="match status" value="1"/>
</dbReference>
<feature type="domain" description="Core Histone H2A/H2B/H3" evidence="3">
    <location>
        <begin position="38"/>
        <end position="90"/>
    </location>
</feature>
<proteinExistence type="inferred from homology"/>
<dbReference type="AlphaFoldDB" id="W1PWG3"/>
<dbReference type="Gramene" id="ERN12121">
    <property type="protein sequence ID" value="ERN12121"/>
    <property type="gene ID" value="AMTR_s00159p00057110"/>
</dbReference>
<dbReference type="GO" id="GO:0005634">
    <property type="term" value="C:nucleus"/>
    <property type="evidence" value="ECO:0000318"/>
    <property type="project" value="GO_Central"/>
</dbReference>
<feature type="compositionally biased region" description="Basic residues" evidence="2">
    <location>
        <begin position="1"/>
        <end position="15"/>
    </location>
</feature>
<dbReference type="STRING" id="13333.W1PWG3"/>
<dbReference type="GO" id="GO:0030527">
    <property type="term" value="F:structural constituent of chromatin"/>
    <property type="evidence" value="ECO:0007669"/>
    <property type="project" value="InterPro"/>
</dbReference>
<comment type="similarity">
    <text evidence="1">Belongs to the histone H3 family.</text>
</comment>
<dbReference type="InterPro" id="IPR009072">
    <property type="entry name" value="Histone-fold"/>
</dbReference>
<dbReference type="GO" id="GO:0046982">
    <property type="term" value="F:protein heterodimerization activity"/>
    <property type="evidence" value="ECO:0007669"/>
    <property type="project" value="InterPro"/>
</dbReference>
<reference evidence="5" key="1">
    <citation type="journal article" date="2013" name="Science">
        <title>The Amborella genome and the evolution of flowering plants.</title>
        <authorList>
            <consortium name="Amborella Genome Project"/>
        </authorList>
    </citation>
    <scope>NUCLEOTIDE SEQUENCE [LARGE SCALE GENOMIC DNA]</scope>
</reference>
<dbReference type="PANTHER" id="PTHR45810">
    <property type="entry name" value="HISTONE H3.2"/>
    <property type="match status" value="1"/>
</dbReference>
<dbReference type="Proteomes" id="UP000017836">
    <property type="component" value="Unassembled WGS sequence"/>
</dbReference>
<accession>W1PWG3</accession>
<evidence type="ECO:0000256" key="2">
    <source>
        <dbReference type="SAM" id="MobiDB-lite"/>
    </source>
</evidence>
<dbReference type="PANTHER" id="PTHR45810:SF1">
    <property type="entry name" value="HISTONE H3-LIKE CENTROMERIC PROTEIN A"/>
    <property type="match status" value="1"/>
</dbReference>
<keyword evidence="5" id="KW-1185">Reference proteome</keyword>
<dbReference type="eggNOG" id="KOG1745">
    <property type="taxonomic scope" value="Eukaryota"/>
</dbReference>
<dbReference type="GO" id="GO:0003677">
    <property type="term" value="F:DNA binding"/>
    <property type="evidence" value="ECO:0007669"/>
    <property type="project" value="InterPro"/>
</dbReference>
<evidence type="ECO:0000259" key="3">
    <source>
        <dbReference type="Pfam" id="PF00125"/>
    </source>
</evidence>
<organism evidence="4 5">
    <name type="scientific">Amborella trichopoda</name>
    <dbReference type="NCBI Taxonomy" id="13333"/>
    <lineage>
        <taxon>Eukaryota</taxon>
        <taxon>Viridiplantae</taxon>
        <taxon>Streptophyta</taxon>
        <taxon>Embryophyta</taxon>
        <taxon>Tracheophyta</taxon>
        <taxon>Spermatophyta</taxon>
        <taxon>Magnoliopsida</taxon>
        <taxon>Amborellales</taxon>
        <taxon>Amborellaceae</taxon>
        <taxon>Amborella</taxon>
    </lineage>
</organism>
<dbReference type="InterPro" id="IPR000164">
    <property type="entry name" value="Histone_H3/CENP-A"/>
</dbReference>
<dbReference type="Pfam" id="PF00125">
    <property type="entry name" value="Histone"/>
    <property type="match status" value="1"/>
</dbReference>
<dbReference type="HOGENOM" id="CLU_2041212_0_0_1"/>
<feature type="region of interest" description="Disordered" evidence="2">
    <location>
        <begin position="1"/>
        <end position="41"/>
    </location>
</feature>
<dbReference type="InterPro" id="IPR007125">
    <property type="entry name" value="H2A/H2B/H3"/>
</dbReference>
<evidence type="ECO:0000313" key="5">
    <source>
        <dbReference type="Proteomes" id="UP000017836"/>
    </source>
</evidence>
<dbReference type="EMBL" id="KI392634">
    <property type="protein sequence ID" value="ERN12121.1"/>
    <property type="molecule type" value="Genomic_DNA"/>
</dbReference>
<gene>
    <name evidence="4" type="ORF">AMTR_s00159p00057110</name>
</gene>
<dbReference type="SUPFAM" id="SSF47113">
    <property type="entry name" value="Histone-fold"/>
    <property type="match status" value="1"/>
</dbReference>
<dbReference type="GO" id="GO:0000786">
    <property type="term" value="C:nucleosome"/>
    <property type="evidence" value="ECO:0007669"/>
    <property type="project" value="InterPro"/>
</dbReference>
<sequence>MARTKHMASKKRTTRSGRAFGATEEATATQRKRRRRRGSVSLREIRTYQNSTHLLIPSLPFVRVVREVTQQYTNQVTRWTAEALVAIQEIELMKTELVVLLELRKQNDKGILSDENGYFVL</sequence>
<protein>
    <recommendedName>
        <fullName evidence="3">Core Histone H2A/H2B/H3 domain-containing protein</fullName>
    </recommendedName>
</protein>
<dbReference type="SMART" id="SM00428">
    <property type="entry name" value="H3"/>
    <property type="match status" value="1"/>
</dbReference>
<evidence type="ECO:0000313" key="4">
    <source>
        <dbReference type="EMBL" id="ERN12121.1"/>
    </source>
</evidence>